<dbReference type="Proteomes" id="UP000596351">
    <property type="component" value="Chromosome"/>
</dbReference>
<keyword evidence="3" id="KW-0046">Antibiotic resistance</keyword>
<evidence type="ECO:0000313" key="5">
    <source>
        <dbReference type="EMBL" id="QRF53797.1"/>
    </source>
</evidence>
<feature type="domain" description="VOC" evidence="4">
    <location>
        <begin position="11"/>
        <end position="124"/>
    </location>
</feature>
<dbReference type="Gene3D" id="3.10.180.10">
    <property type="entry name" value="2,3-Dihydroxybiphenyl 1,2-Dioxygenase, domain 1"/>
    <property type="match status" value="1"/>
</dbReference>
<dbReference type="SUPFAM" id="SSF54593">
    <property type="entry name" value="Glyoxalase/Bleomycin resistance protein/Dihydroxybiphenyl dioxygenase"/>
    <property type="match status" value="1"/>
</dbReference>
<evidence type="ECO:0000256" key="3">
    <source>
        <dbReference type="ARBA" id="ARBA00023251"/>
    </source>
</evidence>
<organism evidence="5 6">
    <name type="scientific">Rhizobium rosettiformans</name>
    <dbReference type="NCBI Taxonomy" id="1368430"/>
    <lineage>
        <taxon>Bacteria</taxon>
        <taxon>Pseudomonadati</taxon>
        <taxon>Pseudomonadota</taxon>
        <taxon>Alphaproteobacteria</taxon>
        <taxon>Hyphomicrobiales</taxon>
        <taxon>Rhizobiaceae</taxon>
        <taxon>Rhizobium/Agrobacterium group</taxon>
        <taxon>Rhizobium</taxon>
    </lineage>
</organism>
<dbReference type="Pfam" id="PF19581">
    <property type="entry name" value="Glyoxalase_7"/>
    <property type="match status" value="1"/>
</dbReference>
<keyword evidence="6" id="KW-1185">Reference proteome</keyword>
<comment type="similarity">
    <text evidence="1">Belongs to the bleomycin resistance protein family.</text>
</comment>
<evidence type="ECO:0000256" key="2">
    <source>
        <dbReference type="ARBA" id="ARBA00021572"/>
    </source>
</evidence>
<evidence type="ECO:0000259" key="4">
    <source>
        <dbReference type="PROSITE" id="PS51819"/>
    </source>
</evidence>
<gene>
    <name evidence="5" type="ORF">D4A92_21275</name>
</gene>
<dbReference type="PROSITE" id="PS51819">
    <property type="entry name" value="VOC"/>
    <property type="match status" value="1"/>
</dbReference>
<dbReference type="InterPro" id="IPR037523">
    <property type="entry name" value="VOC_core"/>
</dbReference>
<dbReference type="InterPro" id="IPR000335">
    <property type="entry name" value="Bleomycin-R"/>
</dbReference>
<sequence length="131" mass="14581">MNAQQPVAKTILNAVPILPSLNLSETRNFYVDTLGFEDVGFDGLDYLVVRRGGMELHFWLSDDPLQCQNSSVFFRAEAPTEIYRDFCDRGIEAIRPSDNSGECGGTVRFHIRDPHGNLLMFGGTISATMAH</sequence>
<evidence type="ECO:0000256" key="1">
    <source>
        <dbReference type="ARBA" id="ARBA00011051"/>
    </source>
</evidence>
<dbReference type="RefSeq" id="WP_203017165.1">
    <property type="nucleotide sequence ID" value="NZ_CP032405.1"/>
</dbReference>
<dbReference type="EMBL" id="CP032405">
    <property type="protein sequence ID" value="QRF53797.1"/>
    <property type="molecule type" value="Genomic_DNA"/>
</dbReference>
<proteinExistence type="inferred from homology"/>
<reference evidence="5 6" key="1">
    <citation type="submission" date="2018-09" db="EMBL/GenBank/DDBJ databases">
        <title>Rhizobium sp. MAE2-X.</title>
        <authorList>
            <person name="Lee Y."/>
            <person name="Jeon C.O."/>
        </authorList>
    </citation>
    <scope>NUCLEOTIDE SEQUENCE [LARGE SCALE GENOMIC DNA]</scope>
    <source>
        <strain evidence="5 6">MAE2-X</strain>
    </source>
</reference>
<protein>
    <recommendedName>
        <fullName evidence="2">Bleomycin resistance protein</fullName>
    </recommendedName>
</protein>
<name>A0ABX7F0E0_9HYPH</name>
<evidence type="ECO:0000313" key="6">
    <source>
        <dbReference type="Proteomes" id="UP000596351"/>
    </source>
</evidence>
<dbReference type="InterPro" id="IPR029068">
    <property type="entry name" value="Glyas_Bleomycin-R_OHBP_Dase"/>
</dbReference>
<accession>A0ABX7F0E0</accession>